<keyword evidence="3" id="KW-0804">Transcription</keyword>
<evidence type="ECO:0000256" key="3">
    <source>
        <dbReference type="ARBA" id="ARBA00023163"/>
    </source>
</evidence>
<evidence type="ECO:0000256" key="2">
    <source>
        <dbReference type="ARBA" id="ARBA00023125"/>
    </source>
</evidence>
<dbReference type="Proteomes" id="UP001180845">
    <property type="component" value="Unassembled WGS sequence"/>
</dbReference>
<dbReference type="EMBL" id="JAVDXW010000001">
    <property type="protein sequence ID" value="MDR7303946.1"/>
    <property type="molecule type" value="Genomic_DNA"/>
</dbReference>
<organism evidence="5 6">
    <name type="scientific">Haloactinomyces albus</name>
    <dbReference type="NCBI Taxonomy" id="1352928"/>
    <lineage>
        <taxon>Bacteria</taxon>
        <taxon>Bacillati</taxon>
        <taxon>Actinomycetota</taxon>
        <taxon>Actinomycetes</taxon>
        <taxon>Actinopolysporales</taxon>
        <taxon>Actinopolysporaceae</taxon>
        <taxon>Haloactinomyces</taxon>
    </lineage>
</organism>
<dbReference type="Pfam" id="PF07729">
    <property type="entry name" value="FCD"/>
    <property type="match status" value="1"/>
</dbReference>
<dbReference type="SUPFAM" id="SSF48008">
    <property type="entry name" value="GntR ligand-binding domain-like"/>
    <property type="match status" value="1"/>
</dbReference>
<dbReference type="GO" id="GO:0003700">
    <property type="term" value="F:DNA-binding transcription factor activity"/>
    <property type="evidence" value="ECO:0007669"/>
    <property type="project" value="InterPro"/>
</dbReference>
<dbReference type="Gene3D" id="1.20.120.530">
    <property type="entry name" value="GntR ligand-binding domain-like"/>
    <property type="match status" value="1"/>
</dbReference>
<dbReference type="SMART" id="SM00895">
    <property type="entry name" value="FCD"/>
    <property type="match status" value="1"/>
</dbReference>
<dbReference type="PRINTS" id="PR00035">
    <property type="entry name" value="HTHGNTR"/>
</dbReference>
<proteinExistence type="predicted"/>
<dbReference type="AlphaFoldDB" id="A0AAE3ZHC3"/>
<dbReference type="GO" id="GO:0003677">
    <property type="term" value="F:DNA binding"/>
    <property type="evidence" value="ECO:0007669"/>
    <property type="project" value="UniProtKB-KW"/>
</dbReference>
<accession>A0AAE3ZHC3</accession>
<gene>
    <name evidence="5" type="ORF">JOF55_004127</name>
</gene>
<evidence type="ECO:0000259" key="4">
    <source>
        <dbReference type="PROSITE" id="PS50949"/>
    </source>
</evidence>
<dbReference type="Pfam" id="PF00392">
    <property type="entry name" value="GntR"/>
    <property type="match status" value="1"/>
</dbReference>
<dbReference type="InterPro" id="IPR036390">
    <property type="entry name" value="WH_DNA-bd_sf"/>
</dbReference>
<evidence type="ECO:0000256" key="1">
    <source>
        <dbReference type="ARBA" id="ARBA00023015"/>
    </source>
</evidence>
<dbReference type="PANTHER" id="PTHR43537">
    <property type="entry name" value="TRANSCRIPTIONAL REGULATOR, GNTR FAMILY"/>
    <property type="match status" value="1"/>
</dbReference>
<dbReference type="SMART" id="SM00345">
    <property type="entry name" value="HTH_GNTR"/>
    <property type="match status" value="1"/>
</dbReference>
<dbReference type="InterPro" id="IPR008920">
    <property type="entry name" value="TF_FadR/GntR_C"/>
</dbReference>
<dbReference type="InterPro" id="IPR000524">
    <property type="entry name" value="Tscrpt_reg_HTH_GntR"/>
</dbReference>
<dbReference type="RefSeq" id="WP_310276858.1">
    <property type="nucleotide sequence ID" value="NZ_JAVDXW010000001.1"/>
</dbReference>
<reference evidence="5" key="1">
    <citation type="submission" date="2023-07" db="EMBL/GenBank/DDBJ databases">
        <title>Sequencing the genomes of 1000 actinobacteria strains.</title>
        <authorList>
            <person name="Klenk H.-P."/>
        </authorList>
    </citation>
    <scope>NUCLEOTIDE SEQUENCE</scope>
    <source>
        <strain evidence="5">DSM 45977</strain>
    </source>
</reference>
<sequence length="249" mass="27767">MSEVGSAASIAWERRGEKVSSTIARDIVREIAKKRLAPGATLESESAMLERYQVARASLREALRVLEVHGLVRMKPGPGGGPVVSEVDSREFGRMATLFFQVLDIRFSELVEARLILEPLVARLAAERHDPQDNDELRAIVQQGLDAEEDGEWLEASNAFHAKVLSMSGNGLLNIFARAMKDIFTERASAVYVASKRGRVKRVHAEIADAIIDGDAEVAERLMREHMSEYAKTVSKREPQLMNEVVDWR</sequence>
<evidence type="ECO:0000313" key="5">
    <source>
        <dbReference type="EMBL" id="MDR7303946.1"/>
    </source>
</evidence>
<comment type="caution">
    <text evidence="5">The sequence shown here is derived from an EMBL/GenBank/DDBJ whole genome shotgun (WGS) entry which is preliminary data.</text>
</comment>
<dbReference type="Gene3D" id="1.10.10.10">
    <property type="entry name" value="Winged helix-like DNA-binding domain superfamily/Winged helix DNA-binding domain"/>
    <property type="match status" value="1"/>
</dbReference>
<dbReference type="PANTHER" id="PTHR43537:SF5">
    <property type="entry name" value="UXU OPERON TRANSCRIPTIONAL REGULATOR"/>
    <property type="match status" value="1"/>
</dbReference>
<name>A0AAE3ZHC3_9ACTN</name>
<feature type="domain" description="HTH gntR-type" evidence="4">
    <location>
        <begin position="17"/>
        <end position="87"/>
    </location>
</feature>
<keyword evidence="1" id="KW-0805">Transcription regulation</keyword>
<dbReference type="SUPFAM" id="SSF46785">
    <property type="entry name" value="Winged helix' DNA-binding domain"/>
    <property type="match status" value="1"/>
</dbReference>
<protein>
    <submittedName>
        <fullName evidence="5">DNA-binding FadR family transcriptional regulator</fullName>
    </submittedName>
</protein>
<keyword evidence="2 5" id="KW-0238">DNA-binding</keyword>
<dbReference type="InterPro" id="IPR036388">
    <property type="entry name" value="WH-like_DNA-bd_sf"/>
</dbReference>
<keyword evidence="6" id="KW-1185">Reference proteome</keyword>
<dbReference type="InterPro" id="IPR011711">
    <property type="entry name" value="GntR_C"/>
</dbReference>
<evidence type="ECO:0000313" key="6">
    <source>
        <dbReference type="Proteomes" id="UP001180845"/>
    </source>
</evidence>
<dbReference type="PROSITE" id="PS50949">
    <property type="entry name" value="HTH_GNTR"/>
    <property type="match status" value="1"/>
</dbReference>